<dbReference type="Pfam" id="PF04322">
    <property type="entry name" value="DUF473"/>
    <property type="match status" value="1"/>
</dbReference>
<dbReference type="OrthoDB" id="49941at2157"/>
<dbReference type="RefSeq" id="WP_109942131.1">
    <property type="nucleotide sequence ID" value="NZ_CP176366.1"/>
</dbReference>
<dbReference type="EMBL" id="QGMZ01000044">
    <property type="protein sequence ID" value="PWR70305.1"/>
    <property type="molecule type" value="Genomic_DNA"/>
</dbReference>
<dbReference type="Proteomes" id="UP000245934">
    <property type="component" value="Unassembled WGS sequence"/>
</dbReference>
<name>A0A2V2MVP6_9EURY</name>
<reference evidence="1 2" key="1">
    <citation type="submission" date="2018-05" db="EMBL/GenBank/DDBJ databases">
        <title>Draft genome of Methanospirillum stamsii Pt1.</title>
        <authorList>
            <person name="Dueholm M.S."/>
            <person name="Nielsen P.H."/>
            <person name="Bakmann L.F."/>
            <person name="Otzen D.E."/>
        </authorList>
    </citation>
    <scope>NUCLEOTIDE SEQUENCE [LARGE SCALE GENOMIC DNA]</scope>
    <source>
        <strain evidence="1 2">Pt1</strain>
    </source>
</reference>
<dbReference type="GeneID" id="97609849"/>
<accession>A0A2V2MVP6</accession>
<protein>
    <submittedName>
        <fullName evidence="1">DUF473 domain-containing protein</fullName>
    </submittedName>
</protein>
<evidence type="ECO:0000313" key="2">
    <source>
        <dbReference type="Proteomes" id="UP000245934"/>
    </source>
</evidence>
<proteinExistence type="predicted"/>
<evidence type="ECO:0000313" key="1">
    <source>
        <dbReference type="EMBL" id="PWR70305.1"/>
    </source>
</evidence>
<dbReference type="AlphaFoldDB" id="A0A2V2MVP6"/>
<sequence>MECIALTGIFPKVIEELRKGIPRTVEVTSAHNVISLAQVSPGSQIFLTSIDCEDLAVSDTGIVVEVISVVVTMKHTVESGHGYYIMEREKLTARCKLKFISNTTIRANVTKCSVTEPRIVDVVRPVAFHAG</sequence>
<organism evidence="1 2">
    <name type="scientific">Methanospirillum stamsii</name>
    <dbReference type="NCBI Taxonomy" id="1277351"/>
    <lineage>
        <taxon>Archaea</taxon>
        <taxon>Methanobacteriati</taxon>
        <taxon>Methanobacteriota</taxon>
        <taxon>Stenosarchaea group</taxon>
        <taxon>Methanomicrobia</taxon>
        <taxon>Methanomicrobiales</taxon>
        <taxon>Methanospirillaceae</taxon>
        <taxon>Methanospirillum</taxon>
    </lineage>
</organism>
<dbReference type="InterPro" id="IPR007417">
    <property type="entry name" value="DUF473"/>
</dbReference>
<comment type="caution">
    <text evidence="1">The sequence shown here is derived from an EMBL/GenBank/DDBJ whole genome shotgun (WGS) entry which is preliminary data.</text>
</comment>
<keyword evidence="2" id="KW-1185">Reference proteome</keyword>
<gene>
    <name evidence="1" type="ORF">DLD82_15995</name>
</gene>